<dbReference type="InterPro" id="IPR029058">
    <property type="entry name" value="AB_hydrolase_fold"/>
</dbReference>
<dbReference type="RefSeq" id="WP_203854817.1">
    <property type="nucleotide sequence ID" value="NZ_BAAAVW010000045.1"/>
</dbReference>
<dbReference type="GO" id="GO:0046503">
    <property type="term" value="P:glycerolipid catabolic process"/>
    <property type="evidence" value="ECO:0007669"/>
    <property type="project" value="TreeGrafter"/>
</dbReference>
<dbReference type="PANTHER" id="PTHR43433:SF5">
    <property type="entry name" value="AB HYDROLASE-1 DOMAIN-CONTAINING PROTEIN"/>
    <property type="match status" value="1"/>
</dbReference>
<dbReference type="Proteomes" id="UP000660611">
    <property type="component" value="Unassembled WGS sequence"/>
</dbReference>
<comment type="caution">
    <text evidence="2">The sequence shown here is derived from an EMBL/GenBank/DDBJ whole genome shotgun (WGS) entry which is preliminary data.</text>
</comment>
<dbReference type="Pfam" id="PF00561">
    <property type="entry name" value="Abhydrolase_1"/>
    <property type="match status" value="1"/>
</dbReference>
<dbReference type="EMBL" id="BONQ01000224">
    <property type="protein sequence ID" value="GIG53219.1"/>
    <property type="molecule type" value="Genomic_DNA"/>
</dbReference>
<evidence type="ECO:0000259" key="1">
    <source>
        <dbReference type="Pfam" id="PF00561"/>
    </source>
</evidence>
<evidence type="ECO:0000313" key="2">
    <source>
        <dbReference type="EMBL" id="GIG53219.1"/>
    </source>
</evidence>
<protein>
    <submittedName>
        <fullName evidence="2">Hydrolase</fullName>
    </submittedName>
</protein>
<proteinExistence type="predicted"/>
<gene>
    <name evidence="2" type="ORF">Dsi01nite_112600</name>
</gene>
<reference evidence="2" key="1">
    <citation type="submission" date="2021-01" db="EMBL/GenBank/DDBJ databases">
        <title>Whole genome shotgun sequence of Dactylosporangium siamense NBRC 106093.</title>
        <authorList>
            <person name="Komaki H."/>
            <person name="Tamura T."/>
        </authorList>
    </citation>
    <scope>NUCLEOTIDE SEQUENCE</scope>
    <source>
        <strain evidence="2">NBRC 106093</strain>
    </source>
</reference>
<dbReference type="InterPro" id="IPR000073">
    <property type="entry name" value="AB_hydrolase_1"/>
</dbReference>
<keyword evidence="3" id="KW-1185">Reference proteome</keyword>
<feature type="domain" description="AB hydrolase-1" evidence="1">
    <location>
        <begin position="22"/>
        <end position="138"/>
    </location>
</feature>
<evidence type="ECO:0000313" key="3">
    <source>
        <dbReference type="Proteomes" id="UP000660611"/>
    </source>
</evidence>
<dbReference type="InterPro" id="IPR050471">
    <property type="entry name" value="AB_hydrolase"/>
</dbReference>
<name>A0A919Q025_9ACTN</name>
<keyword evidence="2" id="KW-0378">Hydrolase</keyword>
<sequence length="273" mass="28546">MKVETLTVPGATLHYEVRGSGPVVLLICGGVYDAEGFTGLAEALAEDRTVVTYDRRGNSRSLLDGPPAVQSVDEHGDDAYRLLAAVGVTEDEPADVFGNSSGAEIALELAARHPALVRTVVAHEPPAFELLADAPHFRDLIKRVEETFHHDGWEAAMGVFAAGVEMSPSDETPATGDLPSAEAMARMQDNLPFFVGYEVPPFGVWVPDLDALRAGTARIVPAVGAASAGEAPHRAGEELASRLGVAVAEFPGGHGGHGNAAAFAPRLREVLAA</sequence>
<dbReference type="Gene3D" id="3.40.50.1820">
    <property type="entry name" value="alpha/beta hydrolase"/>
    <property type="match status" value="1"/>
</dbReference>
<accession>A0A919Q025</accession>
<dbReference type="PANTHER" id="PTHR43433">
    <property type="entry name" value="HYDROLASE, ALPHA/BETA FOLD FAMILY PROTEIN"/>
    <property type="match status" value="1"/>
</dbReference>
<organism evidence="2 3">
    <name type="scientific">Dactylosporangium siamense</name>
    <dbReference type="NCBI Taxonomy" id="685454"/>
    <lineage>
        <taxon>Bacteria</taxon>
        <taxon>Bacillati</taxon>
        <taxon>Actinomycetota</taxon>
        <taxon>Actinomycetes</taxon>
        <taxon>Micromonosporales</taxon>
        <taxon>Micromonosporaceae</taxon>
        <taxon>Dactylosporangium</taxon>
    </lineage>
</organism>
<dbReference type="SUPFAM" id="SSF53474">
    <property type="entry name" value="alpha/beta-Hydrolases"/>
    <property type="match status" value="1"/>
</dbReference>
<dbReference type="AlphaFoldDB" id="A0A919Q025"/>
<dbReference type="GO" id="GO:0004806">
    <property type="term" value="F:triacylglycerol lipase activity"/>
    <property type="evidence" value="ECO:0007669"/>
    <property type="project" value="TreeGrafter"/>
</dbReference>